<dbReference type="InterPro" id="IPR011992">
    <property type="entry name" value="EF-hand-dom_pair"/>
</dbReference>
<feature type="repeat" description="Solcar" evidence="12">
    <location>
        <begin position="193"/>
        <end position="276"/>
    </location>
</feature>
<evidence type="ECO:0000259" key="15">
    <source>
        <dbReference type="PROSITE" id="PS50222"/>
    </source>
</evidence>
<feature type="domain" description="EF-hand" evidence="15">
    <location>
        <begin position="24"/>
        <end position="59"/>
    </location>
</feature>
<evidence type="ECO:0000313" key="17">
    <source>
        <dbReference type="Proteomes" id="UP000186922"/>
    </source>
</evidence>
<gene>
    <name evidence="16" type="primary">RvY_09540-1</name>
    <name evidence="16" type="synonym">RvY_09540.1</name>
    <name evidence="16" type="ORF">RvY_09540</name>
</gene>
<dbReference type="SUPFAM" id="SSF103506">
    <property type="entry name" value="Mitochondrial carrier"/>
    <property type="match status" value="1"/>
</dbReference>
<dbReference type="PROSITE" id="PS00018">
    <property type="entry name" value="EF_HAND_1"/>
    <property type="match status" value="2"/>
</dbReference>
<dbReference type="InterPro" id="IPR002048">
    <property type="entry name" value="EF_hand_dom"/>
</dbReference>
<proteinExistence type="inferred from homology"/>
<feature type="repeat" description="Solcar" evidence="12">
    <location>
        <begin position="387"/>
        <end position="477"/>
    </location>
</feature>
<dbReference type="PANTHER" id="PTHR24089">
    <property type="entry name" value="SOLUTE CARRIER FAMILY 25"/>
    <property type="match status" value="1"/>
</dbReference>
<dbReference type="Gene3D" id="1.50.40.10">
    <property type="entry name" value="Mitochondrial carrier domain"/>
    <property type="match status" value="1"/>
</dbReference>
<keyword evidence="4 12" id="KW-0812">Transmembrane</keyword>
<dbReference type="Gene3D" id="1.10.238.10">
    <property type="entry name" value="EF-hand"/>
    <property type="match status" value="2"/>
</dbReference>
<feature type="domain" description="EF-hand" evidence="15">
    <location>
        <begin position="123"/>
        <end position="158"/>
    </location>
</feature>
<comment type="caution">
    <text evidence="16">The sequence shown here is derived from an EMBL/GenBank/DDBJ whole genome shotgun (WGS) entry which is preliminary data.</text>
</comment>
<dbReference type="OrthoDB" id="270584at2759"/>
<keyword evidence="5" id="KW-0479">Metal-binding</keyword>
<dbReference type="Pfam" id="PF13499">
    <property type="entry name" value="EF-hand_7"/>
    <property type="match status" value="2"/>
</dbReference>
<evidence type="ECO:0000256" key="9">
    <source>
        <dbReference type="ARBA" id="ARBA00022989"/>
    </source>
</evidence>
<dbReference type="FunFam" id="1.10.238.10:FF:000028">
    <property type="entry name" value="Putative calcium-binding mitochondrial carrier protein scamc-2"/>
    <property type="match status" value="1"/>
</dbReference>
<keyword evidence="10" id="KW-0496">Mitochondrion</keyword>
<evidence type="ECO:0000313" key="16">
    <source>
        <dbReference type="EMBL" id="GAU98385.1"/>
    </source>
</evidence>
<evidence type="ECO:0000256" key="8">
    <source>
        <dbReference type="ARBA" id="ARBA00022837"/>
    </source>
</evidence>
<dbReference type="GO" id="GO:0055085">
    <property type="term" value="P:transmembrane transport"/>
    <property type="evidence" value="ECO:0007669"/>
    <property type="project" value="InterPro"/>
</dbReference>
<evidence type="ECO:0000256" key="1">
    <source>
        <dbReference type="ARBA" id="ARBA00004448"/>
    </source>
</evidence>
<evidence type="ECO:0000256" key="10">
    <source>
        <dbReference type="ARBA" id="ARBA00023128"/>
    </source>
</evidence>
<dbReference type="InterPro" id="IPR023395">
    <property type="entry name" value="MCP_dom_sf"/>
</dbReference>
<keyword evidence="11 12" id="KW-0472">Membrane</keyword>
<evidence type="ECO:0000256" key="5">
    <source>
        <dbReference type="ARBA" id="ARBA00022723"/>
    </source>
</evidence>
<keyword evidence="6" id="KW-0677">Repeat</keyword>
<protein>
    <recommendedName>
        <fullName evidence="15">EF-hand domain-containing protein</fullName>
    </recommendedName>
</protein>
<dbReference type="InterPro" id="IPR002067">
    <property type="entry name" value="MCP"/>
</dbReference>
<comment type="subcellular location">
    <subcellularLocation>
        <location evidence="1">Mitochondrion inner membrane</location>
        <topology evidence="1">Multi-pass membrane protein</topology>
    </subcellularLocation>
</comment>
<keyword evidence="3 13" id="KW-0813">Transport</keyword>
<evidence type="ECO:0000256" key="2">
    <source>
        <dbReference type="ARBA" id="ARBA00006375"/>
    </source>
</evidence>
<dbReference type="EMBL" id="BDGG01000004">
    <property type="protein sequence ID" value="GAU98385.1"/>
    <property type="molecule type" value="Genomic_DNA"/>
</dbReference>
<dbReference type="FunFam" id="1.50.40.10:FF:000003">
    <property type="entry name" value="Putative calcium-binding mitochondrial carrier protein scamc-2"/>
    <property type="match status" value="1"/>
</dbReference>
<dbReference type="PRINTS" id="PR00926">
    <property type="entry name" value="MITOCARRIER"/>
</dbReference>
<evidence type="ECO:0000256" key="14">
    <source>
        <dbReference type="SAM" id="MobiDB-lite"/>
    </source>
</evidence>
<dbReference type="InterPro" id="IPR018108">
    <property type="entry name" value="MCP_transmembrane"/>
</dbReference>
<evidence type="ECO:0000256" key="12">
    <source>
        <dbReference type="PROSITE-ProRule" id="PRU00282"/>
    </source>
</evidence>
<keyword evidence="7" id="KW-0999">Mitochondrion inner membrane</keyword>
<dbReference type="PROSITE" id="PS50920">
    <property type="entry name" value="SOLCAR"/>
    <property type="match status" value="3"/>
</dbReference>
<dbReference type="GO" id="GO:0005509">
    <property type="term" value="F:calcium ion binding"/>
    <property type="evidence" value="ECO:0007669"/>
    <property type="project" value="InterPro"/>
</dbReference>
<evidence type="ECO:0000256" key="7">
    <source>
        <dbReference type="ARBA" id="ARBA00022792"/>
    </source>
</evidence>
<feature type="compositionally biased region" description="Basic residues" evidence="14">
    <location>
        <begin position="1"/>
        <end position="10"/>
    </location>
</feature>
<feature type="repeat" description="Solcar" evidence="12">
    <location>
        <begin position="285"/>
        <end position="370"/>
    </location>
</feature>
<comment type="similarity">
    <text evidence="2 13">Belongs to the mitochondrial carrier (TC 2.A.29) family.</text>
</comment>
<accession>A0A1D1VC42</accession>
<dbReference type="GO" id="GO:0005743">
    <property type="term" value="C:mitochondrial inner membrane"/>
    <property type="evidence" value="ECO:0007669"/>
    <property type="project" value="UniProtKB-SubCell"/>
</dbReference>
<dbReference type="AlphaFoldDB" id="A0A1D1VC42"/>
<reference evidence="16 17" key="1">
    <citation type="journal article" date="2016" name="Nat. Commun.">
        <title>Extremotolerant tardigrade genome and improved radiotolerance of human cultured cells by tardigrade-unique protein.</title>
        <authorList>
            <person name="Hashimoto T."/>
            <person name="Horikawa D.D."/>
            <person name="Saito Y."/>
            <person name="Kuwahara H."/>
            <person name="Kozuka-Hata H."/>
            <person name="Shin-I T."/>
            <person name="Minakuchi Y."/>
            <person name="Ohishi K."/>
            <person name="Motoyama A."/>
            <person name="Aizu T."/>
            <person name="Enomoto A."/>
            <person name="Kondo K."/>
            <person name="Tanaka S."/>
            <person name="Hara Y."/>
            <person name="Koshikawa S."/>
            <person name="Sagara H."/>
            <person name="Miura T."/>
            <person name="Yokobori S."/>
            <person name="Miyagawa K."/>
            <person name="Suzuki Y."/>
            <person name="Kubo T."/>
            <person name="Oyama M."/>
            <person name="Kohara Y."/>
            <person name="Fujiyama A."/>
            <person name="Arakawa K."/>
            <person name="Katayama T."/>
            <person name="Toyoda A."/>
            <person name="Kunieda T."/>
        </authorList>
    </citation>
    <scope>NUCLEOTIDE SEQUENCE [LARGE SCALE GENOMIC DNA]</scope>
    <source>
        <strain evidence="16 17">YOKOZUNA-1</strain>
    </source>
</reference>
<dbReference type="PROSITE" id="PS50222">
    <property type="entry name" value="EF_HAND_2"/>
    <property type="match status" value="3"/>
</dbReference>
<evidence type="ECO:0000256" key="3">
    <source>
        <dbReference type="ARBA" id="ARBA00022448"/>
    </source>
</evidence>
<evidence type="ECO:0000256" key="6">
    <source>
        <dbReference type="ARBA" id="ARBA00022737"/>
    </source>
</evidence>
<feature type="region of interest" description="Disordered" evidence="14">
    <location>
        <begin position="1"/>
        <end position="20"/>
    </location>
</feature>
<dbReference type="SUPFAM" id="SSF47473">
    <property type="entry name" value="EF-hand"/>
    <property type="match status" value="1"/>
</dbReference>
<dbReference type="Pfam" id="PF00153">
    <property type="entry name" value="Mito_carr"/>
    <property type="match status" value="3"/>
</dbReference>
<name>A0A1D1VC42_RAMVA</name>
<dbReference type="SMART" id="SM00054">
    <property type="entry name" value="EFh"/>
    <property type="match status" value="3"/>
</dbReference>
<keyword evidence="9" id="KW-1133">Transmembrane helix</keyword>
<keyword evidence="17" id="KW-1185">Reference proteome</keyword>
<evidence type="ECO:0000256" key="4">
    <source>
        <dbReference type="ARBA" id="ARBA00022692"/>
    </source>
</evidence>
<dbReference type="InterPro" id="IPR018247">
    <property type="entry name" value="EF_Hand_1_Ca_BS"/>
</dbReference>
<keyword evidence="8" id="KW-0106">Calcium</keyword>
<dbReference type="Proteomes" id="UP000186922">
    <property type="component" value="Unassembled WGS sequence"/>
</dbReference>
<organism evidence="16 17">
    <name type="scientific">Ramazzottius varieornatus</name>
    <name type="common">Water bear</name>
    <name type="synonym">Tardigrade</name>
    <dbReference type="NCBI Taxonomy" id="947166"/>
    <lineage>
        <taxon>Eukaryota</taxon>
        <taxon>Metazoa</taxon>
        <taxon>Ecdysozoa</taxon>
        <taxon>Tardigrada</taxon>
        <taxon>Eutardigrada</taxon>
        <taxon>Parachela</taxon>
        <taxon>Hypsibioidea</taxon>
        <taxon>Ramazzottiidae</taxon>
        <taxon>Ramazzottius</taxon>
    </lineage>
</organism>
<feature type="domain" description="EF-hand" evidence="15">
    <location>
        <begin position="87"/>
        <end position="122"/>
    </location>
</feature>
<evidence type="ECO:0000256" key="13">
    <source>
        <dbReference type="RuleBase" id="RU000488"/>
    </source>
</evidence>
<sequence>MPMRLRNRREKAKDPDSFEQLPAYDEERLGKLFDALDKDENGRISANDVLEVFSHVPEEHVKETLGKADTAKTGNIDFAEFVRYIVDHEKRLALTFSKLDQNKDGILDAKEIMSSFEKLGLKIDETEARRLLKRMDASLSLTISFEEFRDYFLWYPSTNVKDLFGYWRHSAFSNIAEDSLVPDDLTENELTSGMWWRHLVAGGIAGCVSRTATAPLDRIKTFFQVYGKLGGMKHCVQMLLKEGGYLGLWRGNGMNVLKIAPESAIKFMSYEQMKKILKGDSEAELNIQERILAGAGAGAISQSAIYPMEVIKTRLTLRRTGEFDGIFHAARKIYRNEGLRAFYRGYAPNLIGILPYAGIDLAVYETLKRWYISKYSIQGETETTAKPPAYIVLGCGVVSSVCGQLSSYPLALVKTKLQASSSVESIKLGENSTFGIMKSIVAKEGLPGLYRGMGPNFMKAVPAVSISYVVYEHVRDSLGGHMT</sequence>
<dbReference type="STRING" id="947166.A0A1D1VC42"/>
<dbReference type="PRINTS" id="PR00928">
    <property type="entry name" value="GRAVESDC"/>
</dbReference>
<dbReference type="InterPro" id="IPR002167">
    <property type="entry name" value="GDC-like"/>
</dbReference>
<evidence type="ECO:0000256" key="11">
    <source>
        <dbReference type="ARBA" id="ARBA00023136"/>
    </source>
</evidence>